<evidence type="ECO:0008006" key="3">
    <source>
        <dbReference type="Google" id="ProtNLM"/>
    </source>
</evidence>
<reference evidence="2" key="1">
    <citation type="journal article" date="2019" name="Int. J. Syst. Evol. Microbiol.">
        <title>The Global Catalogue of Microorganisms (GCM) 10K type strain sequencing project: providing services to taxonomists for standard genome sequencing and annotation.</title>
        <authorList>
            <consortium name="The Broad Institute Genomics Platform"/>
            <consortium name="The Broad Institute Genome Sequencing Center for Infectious Disease"/>
            <person name="Wu L."/>
            <person name="Ma J."/>
        </authorList>
    </citation>
    <scope>NUCLEOTIDE SEQUENCE [LARGE SCALE GENOMIC DNA]</scope>
    <source>
        <strain evidence="2">CGMCC 1.18578</strain>
    </source>
</reference>
<dbReference type="RefSeq" id="WP_378110826.1">
    <property type="nucleotide sequence ID" value="NZ_JBHSNC010000017.1"/>
</dbReference>
<dbReference type="Proteomes" id="UP001596108">
    <property type="component" value="Unassembled WGS sequence"/>
</dbReference>
<keyword evidence="2" id="KW-1185">Reference proteome</keyword>
<comment type="caution">
    <text evidence="1">The sequence shown here is derived from an EMBL/GenBank/DDBJ whole genome shotgun (WGS) entry which is preliminary data.</text>
</comment>
<evidence type="ECO:0000313" key="1">
    <source>
        <dbReference type="EMBL" id="MFC5528957.1"/>
    </source>
</evidence>
<organism evidence="1 2">
    <name type="scientific">Cohnella yongneupensis</name>
    <dbReference type="NCBI Taxonomy" id="425006"/>
    <lineage>
        <taxon>Bacteria</taxon>
        <taxon>Bacillati</taxon>
        <taxon>Bacillota</taxon>
        <taxon>Bacilli</taxon>
        <taxon>Bacillales</taxon>
        <taxon>Paenibacillaceae</taxon>
        <taxon>Cohnella</taxon>
    </lineage>
</organism>
<accession>A0ABW0QZC4</accession>
<gene>
    <name evidence="1" type="ORF">ACFPQ4_05750</name>
</gene>
<sequence length="108" mass="12236">MEELIIEVLAESLRLADPEQDPGYEAYVALTDLRQTLVDEVKCRGALTDNEKLLLKELAKYDNAVFSRMLALKEEAEIGMQRMNVTKKQINAYGHMNLGESIMFDKGV</sequence>
<evidence type="ECO:0000313" key="2">
    <source>
        <dbReference type="Proteomes" id="UP001596108"/>
    </source>
</evidence>
<protein>
    <recommendedName>
        <fullName evidence="3">Flagellar protein FliT</fullName>
    </recommendedName>
</protein>
<dbReference type="EMBL" id="JBHSNC010000017">
    <property type="protein sequence ID" value="MFC5528957.1"/>
    <property type="molecule type" value="Genomic_DNA"/>
</dbReference>
<name>A0ABW0QZC4_9BACL</name>
<proteinExistence type="predicted"/>